<evidence type="ECO:0000313" key="3">
    <source>
        <dbReference type="Proteomes" id="UP000272942"/>
    </source>
</evidence>
<dbReference type="EMBL" id="UZAN01067135">
    <property type="protein sequence ID" value="VDP94310.1"/>
    <property type="molecule type" value="Genomic_DNA"/>
</dbReference>
<accession>A0A183BCU8</accession>
<proteinExistence type="predicted"/>
<evidence type="ECO:0000313" key="4">
    <source>
        <dbReference type="WBParaSite" id="ECPE_0001707701-mRNA-1"/>
    </source>
</evidence>
<dbReference type="AlphaFoldDB" id="A0A183BCU8"/>
<gene>
    <name evidence="2" type="ORF">ECPE_LOCUS17033</name>
</gene>
<dbReference type="Proteomes" id="UP000272942">
    <property type="component" value="Unassembled WGS sequence"/>
</dbReference>
<feature type="compositionally biased region" description="Polar residues" evidence="1">
    <location>
        <begin position="34"/>
        <end position="45"/>
    </location>
</feature>
<evidence type="ECO:0000256" key="1">
    <source>
        <dbReference type="SAM" id="MobiDB-lite"/>
    </source>
</evidence>
<reference evidence="4" key="1">
    <citation type="submission" date="2016-06" db="UniProtKB">
        <authorList>
            <consortium name="WormBaseParasite"/>
        </authorList>
    </citation>
    <scope>IDENTIFICATION</scope>
</reference>
<reference evidence="2 3" key="2">
    <citation type="submission" date="2018-11" db="EMBL/GenBank/DDBJ databases">
        <authorList>
            <consortium name="Pathogen Informatics"/>
        </authorList>
    </citation>
    <scope>NUCLEOTIDE SEQUENCE [LARGE SCALE GENOMIC DNA]</scope>
    <source>
        <strain evidence="2 3">Egypt</strain>
    </source>
</reference>
<evidence type="ECO:0000313" key="2">
    <source>
        <dbReference type="EMBL" id="VDP94310.1"/>
    </source>
</evidence>
<feature type="compositionally biased region" description="Acidic residues" evidence="1">
    <location>
        <begin position="1"/>
        <end position="16"/>
    </location>
</feature>
<feature type="region of interest" description="Disordered" evidence="1">
    <location>
        <begin position="1"/>
        <end position="135"/>
    </location>
</feature>
<feature type="compositionally biased region" description="Basic residues" evidence="1">
    <location>
        <begin position="98"/>
        <end position="107"/>
    </location>
</feature>
<feature type="compositionally biased region" description="Polar residues" evidence="1">
    <location>
        <begin position="52"/>
        <end position="82"/>
    </location>
</feature>
<sequence>PVVEEEEEEDYEDEDVVNVVGATTADDYLRVGTVGSSEFGPTQPMSKRGSLDSETNTTNGRDRSSVSITGATGTSDSSQSREFQGIGDIPTGTDAASNHRKKRKRAPRKTDEVAVVVGSNSYGLTEQPKSDNPLV</sequence>
<dbReference type="WBParaSite" id="ECPE_0001707701-mRNA-1">
    <property type="protein sequence ID" value="ECPE_0001707701-mRNA-1"/>
    <property type="gene ID" value="ECPE_0001707701"/>
</dbReference>
<protein>
    <submittedName>
        <fullName evidence="4">Nonstructural protein</fullName>
    </submittedName>
</protein>
<organism evidence="4">
    <name type="scientific">Echinostoma caproni</name>
    <dbReference type="NCBI Taxonomy" id="27848"/>
    <lineage>
        <taxon>Eukaryota</taxon>
        <taxon>Metazoa</taxon>
        <taxon>Spiralia</taxon>
        <taxon>Lophotrochozoa</taxon>
        <taxon>Platyhelminthes</taxon>
        <taxon>Trematoda</taxon>
        <taxon>Digenea</taxon>
        <taxon>Plagiorchiida</taxon>
        <taxon>Echinostomata</taxon>
        <taxon>Echinostomatoidea</taxon>
        <taxon>Echinostomatidae</taxon>
        <taxon>Echinostoma</taxon>
    </lineage>
</organism>
<keyword evidence="3" id="KW-1185">Reference proteome</keyword>
<name>A0A183BCU8_9TREM</name>